<feature type="transmembrane region" description="Helical" evidence="7">
    <location>
        <begin position="165"/>
        <end position="183"/>
    </location>
</feature>
<dbReference type="GO" id="GO:0006031">
    <property type="term" value="P:chitin biosynthetic process"/>
    <property type="evidence" value="ECO:0007669"/>
    <property type="project" value="TreeGrafter"/>
</dbReference>
<dbReference type="EMBL" id="ADBV01010017">
    <property type="protein sequence ID" value="EJW75806.1"/>
    <property type="molecule type" value="Genomic_DNA"/>
</dbReference>
<keyword evidence="3" id="KW-0808">Transferase</keyword>
<evidence type="ECO:0000313" key="8">
    <source>
        <dbReference type="EMBL" id="EJW75806.1"/>
    </source>
</evidence>
<evidence type="ECO:0000256" key="4">
    <source>
        <dbReference type="ARBA" id="ARBA00022692"/>
    </source>
</evidence>
<evidence type="ECO:0000256" key="7">
    <source>
        <dbReference type="SAM" id="Phobius"/>
    </source>
</evidence>
<sequence length="218" mass="24503">MQLVIGCKKATEHMIGCVLCSPGCFSLFRSLALMDDNVTRRYASKAENPVDFIQYDQGEDRWLCTLLLQRGYRVEYCAASDALTYAPEGFNEFFNQRRRWIPSTLANIIDLLQDYKNVINVNESISIWYILYQCIMLTSSILGPGTIFLMVVGALSISFNIDTSLSLFIVTLPVASFCFMCFISDSEKQLMAAQIIGALFAMLMTAVIVGTVIQMQKD</sequence>
<evidence type="ECO:0000256" key="1">
    <source>
        <dbReference type="ARBA" id="ARBA00004141"/>
    </source>
</evidence>
<dbReference type="GO" id="GO:0004100">
    <property type="term" value="F:chitin synthase activity"/>
    <property type="evidence" value="ECO:0007669"/>
    <property type="project" value="UniProtKB-EC"/>
</dbReference>
<dbReference type="GO" id="GO:0016020">
    <property type="term" value="C:membrane"/>
    <property type="evidence" value="ECO:0007669"/>
    <property type="project" value="UniProtKB-SubCell"/>
</dbReference>
<evidence type="ECO:0000256" key="5">
    <source>
        <dbReference type="ARBA" id="ARBA00022989"/>
    </source>
</evidence>
<keyword evidence="3" id="KW-0328">Glycosyltransferase</keyword>
<dbReference type="PANTHER" id="PTHR22914">
    <property type="entry name" value="CHITIN SYNTHASE"/>
    <property type="match status" value="1"/>
</dbReference>
<accession>J9E0Q2</accession>
<dbReference type="InterPro" id="IPR004835">
    <property type="entry name" value="Chitin_synth"/>
</dbReference>
<dbReference type="AlphaFoldDB" id="J9E0Q2"/>
<proteinExistence type="predicted"/>
<dbReference type="Proteomes" id="UP000004810">
    <property type="component" value="Unassembled WGS sequence"/>
</dbReference>
<evidence type="ECO:0000313" key="9">
    <source>
        <dbReference type="Proteomes" id="UP000004810"/>
    </source>
</evidence>
<name>J9E0Q2_WUCBA</name>
<feature type="transmembrane region" description="Helical" evidence="7">
    <location>
        <begin position="195"/>
        <end position="215"/>
    </location>
</feature>
<feature type="transmembrane region" description="Helical" evidence="7">
    <location>
        <begin position="134"/>
        <end position="159"/>
    </location>
</feature>
<keyword evidence="6 7" id="KW-0472">Membrane</keyword>
<reference evidence="9" key="1">
    <citation type="submission" date="2012-08" db="EMBL/GenBank/DDBJ databases">
        <title>The Genome Sequence of Wuchereria bancrofti.</title>
        <authorList>
            <person name="Nutman T.B."/>
            <person name="Fink D.L."/>
            <person name="Russ C."/>
            <person name="Young S."/>
            <person name="Zeng Q."/>
            <person name="Koehrsen M."/>
            <person name="Alvarado L."/>
            <person name="Berlin A."/>
            <person name="Chapman S.B."/>
            <person name="Chen Z."/>
            <person name="Freedman E."/>
            <person name="Gellesch M."/>
            <person name="Goldberg J."/>
            <person name="Griggs A."/>
            <person name="Gujja S."/>
            <person name="Heilman E.R."/>
            <person name="Heiman D."/>
            <person name="Hepburn T."/>
            <person name="Howarth C."/>
            <person name="Jen D."/>
            <person name="Larson L."/>
            <person name="Lewis B."/>
            <person name="Mehta T."/>
            <person name="Park D."/>
            <person name="Pearson M."/>
            <person name="Roberts A."/>
            <person name="Saif S."/>
            <person name="Shea T."/>
            <person name="Shenoy N."/>
            <person name="Sisk P."/>
            <person name="Stolte C."/>
            <person name="Sykes S."/>
            <person name="Walk T."/>
            <person name="White J."/>
            <person name="Yandava C."/>
            <person name="Haas B."/>
            <person name="Henn M.R."/>
            <person name="Nusbaum C."/>
            <person name="Birren B."/>
        </authorList>
    </citation>
    <scope>NUCLEOTIDE SEQUENCE [LARGE SCALE GENOMIC DNA]</scope>
    <source>
        <strain evidence="9">NA</strain>
    </source>
</reference>
<organism evidence="8 9">
    <name type="scientific">Wuchereria bancrofti</name>
    <dbReference type="NCBI Taxonomy" id="6293"/>
    <lineage>
        <taxon>Eukaryota</taxon>
        <taxon>Metazoa</taxon>
        <taxon>Ecdysozoa</taxon>
        <taxon>Nematoda</taxon>
        <taxon>Chromadorea</taxon>
        <taxon>Rhabditida</taxon>
        <taxon>Spirurina</taxon>
        <taxon>Spiruromorpha</taxon>
        <taxon>Filarioidea</taxon>
        <taxon>Onchocercidae</taxon>
        <taxon>Wuchereria</taxon>
    </lineage>
</organism>
<dbReference type="GO" id="GO:0071944">
    <property type="term" value="C:cell periphery"/>
    <property type="evidence" value="ECO:0007669"/>
    <property type="project" value="TreeGrafter"/>
</dbReference>
<keyword evidence="4 7" id="KW-0812">Transmembrane</keyword>
<dbReference type="EC" id="2.4.1.16" evidence="2"/>
<evidence type="ECO:0000256" key="2">
    <source>
        <dbReference type="ARBA" id="ARBA00012543"/>
    </source>
</evidence>
<feature type="non-terminal residue" evidence="8">
    <location>
        <position position="218"/>
    </location>
</feature>
<dbReference type="PANTHER" id="PTHR22914:SF42">
    <property type="entry name" value="CHITIN SYNTHASE"/>
    <property type="match status" value="1"/>
</dbReference>
<dbReference type="InterPro" id="IPR029044">
    <property type="entry name" value="Nucleotide-diphossugar_trans"/>
</dbReference>
<gene>
    <name evidence="8" type="ORF">WUBG_13282</name>
</gene>
<keyword evidence="5 7" id="KW-1133">Transmembrane helix</keyword>
<evidence type="ECO:0000256" key="6">
    <source>
        <dbReference type="ARBA" id="ARBA00023136"/>
    </source>
</evidence>
<dbReference type="Pfam" id="PF03142">
    <property type="entry name" value="Chitin_synth_2"/>
    <property type="match status" value="1"/>
</dbReference>
<dbReference type="SUPFAM" id="SSF53448">
    <property type="entry name" value="Nucleotide-diphospho-sugar transferases"/>
    <property type="match status" value="1"/>
</dbReference>
<protein>
    <recommendedName>
        <fullName evidence="2">chitin synthase</fullName>
        <ecNumber evidence="2">2.4.1.16</ecNumber>
    </recommendedName>
</protein>
<comment type="caution">
    <text evidence="8">The sequence shown here is derived from an EMBL/GenBank/DDBJ whole genome shotgun (WGS) entry which is preliminary data.</text>
</comment>
<comment type="subcellular location">
    <subcellularLocation>
        <location evidence="1">Membrane</location>
        <topology evidence="1">Multi-pass membrane protein</topology>
    </subcellularLocation>
</comment>
<evidence type="ECO:0000256" key="3">
    <source>
        <dbReference type="ARBA" id="ARBA00022676"/>
    </source>
</evidence>